<keyword evidence="1" id="KW-0175">Coiled coil</keyword>
<reference evidence="3" key="2">
    <citation type="submission" date="2022-01" db="EMBL/GenBank/DDBJ databases">
        <authorList>
            <person name="Yamashiro T."/>
            <person name="Shiraishi A."/>
            <person name="Satake H."/>
            <person name="Nakayama K."/>
        </authorList>
    </citation>
    <scope>NUCLEOTIDE SEQUENCE</scope>
</reference>
<proteinExistence type="predicted"/>
<dbReference type="Proteomes" id="UP001151760">
    <property type="component" value="Unassembled WGS sequence"/>
</dbReference>
<evidence type="ECO:0000313" key="4">
    <source>
        <dbReference type="Proteomes" id="UP001151760"/>
    </source>
</evidence>
<reference evidence="3" key="1">
    <citation type="journal article" date="2022" name="Int. J. Mol. Sci.">
        <title>Draft Genome of Tanacetum Coccineum: Genomic Comparison of Closely Related Tanacetum-Family Plants.</title>
        <authorList>
            <person name="Yamashiro T."/>
            <person name="Shiraishi A."/>
            <person name="Nakayama K."/>
            <person name="Satake H."/>
        </authorList>
    </citation>
    <scope>NUCLEOTIDE SEQUENCE</scope>
</reference>
<feature type="coiled-coil region" evidence="1">
    <location>
        <begin position="17"/>
        <end position="82"/>
    </location>
</feature>
<keyword evidence="4" id="KW-1185">Reference proteome</keyword>
<evidence type="ECO:0000313" key="3">
    <source>
        <dbReference type="EMBL" id="GJT06274.1"/>
    </source>
</evidence>
<evidence type="ECO:0000256" key="1">
    <source>
        <dbReference type="SAM" id="Coils"/>
    </source>
</evidence>
<sequence>MMDFDNNLAVVALCEKISTLSSEAKEHKANLERMMLESKKWEGYQVSLLTLESKVASIEAEKARLEADEASLCREVDDLKRDRMEVVSKVVPYIAMELVHSDELGMLVGKLVSSAVFYGRCAAFEEVAEMKEPFSLTKVKCYRPSYKKEHTKAGNNLVTAAFPFISEVVADPSTLIKTLLSKKPPTFQRLTPSRTQAPAPSSQKATPSSAPVSKPMSSPTVVSSAKLQSTTA</sequence>
<accession>A0ABQ5AW98</accession>
<evidence type="ECO:0008006" key="5">
    <source>
        <dbReference type="Google" id="ProtNLM"/>
    </source>
</evidence>
<dbReference type="EMBL" id="BQNB010012654">
    <property type="protein sequence ID" value="GJT06274.1"/>
    <property type="molecule type" value="Genomic_DNA"/>
</dbReference>
<comment type="caution">
    <text evidence="3">The sequence shown here is derived from an EMBL/GenBank/DDBJ whole genome shotgun (WGS) entry which is preliminary data.</text>
</comment>
<evidence type="ECO:0000256" key="2">
    <source>
        <dbReference type="SAM" id="MobiDB-lite"/>
    </source>
</evidence>
<organism evidence="3 4">
    <name type="scientific">Tanacetum coccineum</name>
    <dbReference type="NCBI Taxonomy" id="301880"/>
    <lineage>
        <taxon>Eukaryota</taxon>
        <taxon>Viridiplantae</taxon>
        <taxon>Streptophyta</taxon>
        <taxon>Embryophyta</taxon>
        <taxon>Tracheophyta</taxon>
        <taxon>Spermatophyta</taxon>
        <taxon>Magnoliopsida</taxon>
        <taxon>eudicotyledons</taxon>
        <taxon>Gunneridae</taxon>
        <taxon>Pentapetalae</taxon>
        <taxon>asterids</taxon>
        <taxon>campanulids</taxon>
        <taxon>Asterales</taxon>
        <taxon>Asteraceae</taxon>
        <taxon>Asteroideae</taxon>
        <taxon>Anthemideae</taxon>
        <taxon>Anthemidinae</taxon>
        <taxon>Tanacetum</taxon>
    </lineage>
</organism>
<protein>
    <recommendedName>
        <fullName evidence="5">FRIGIDA-like protein</fullName>
    </recommendedName>
</protein>
<name>A0ABQ5AW98_9ASTR</name>
<gene>
    <name evidence="3" type="ORF">Tco_0840736</name>
</gene>
<feature type="region of interest" description="Disordered" evidence="2">
    <location>
        <begin position="185"/>
        <end position="232"/>
    </location>
</feature>
<feature type="compositionally biased region" description="Polar residues" evidence="2">
    <location>
        <begin position="188"/>
        <end position="232"/>
    </location>
</feature>